<name>A0A8J4WSV5_CLAMG</name>
<gene>
    <name evidence="2" type="ORF">DAT39_020767</name>
</gene>
<protein>
    <submittedName>
        <fullName evidence="2">Uncharacterized protein</fullName>
    </submittedName>
</protein>
<evidence type="ECO:0000313" key="3">
    <source>
        <dbReference type="Proteomes" id="UP000727407"/>
    </source>
</evidence>
<dbReference type="Proteomes" id="UP000727407">
    <property type="component" value="Unassembled WGS sequence"/>
</dbReference>
<evidence type="ECO:0000313" key="2">
    <source>
        <dbReference type="EMBL" id="KAF5889532.1"/>
    </source>
</evidence>
<sequence length="55" mass="6340">MVWSTRHSLTMTSHYESSDGSSTWSEFNKRTHPAKPPWDGTVHGIITRTRARPKE</sequence>
<evidence type="ECO:0000256" key="1">
    <source>
        <dbReference type="SAM" id="MobiDB-lite"/>
    </source>
</evidence>
<feature type="region of interest" description="Disordered" evidence="1">
    <location>
        <begin position="1"/>
        <end position="55"/>
    </location>
</feature>
<feature type="compositionally biased region" description="Polar residues" evidence="1">
    <location>
        <begin position="1"/>
        <end position="26"/>
    </location>
</feature>
<proteinExistence type="predicted"/>
<dbReference type="EMBL" id="QNUK01000797">
    <property type="protein sequence ID" value="KAF5889532.1"/>
    <property type="molecule type" value="Genomic_DNA"/>
</dbReference>
<comment type="caution">
    <text evidence="2">The sequence shown here is derived from an EMBL/GenBank/DDBJ whole genome shotgun (WGS) entry which is preliminary data.</text>
</comment>
<dbReference type="AlphaFoldDB" id="A0A8J4WSV5"/>
<keyword evidence="3" id="KW-1185">Reference proteome</keyword>
<accession>A0A8J4WSV5</accession>
<reference evidence="2" key="1">
    <citation type="submission" date="2020-07" db="EMBL/GenBank/DDBJ databases">
        <title>Clarias magur genome sequencing, assembly and annotation.</title>
        <authorList>
            <person name="Kushwaha B."/>
            <person name="Kumar R."/>
            <person name="Das P."/>
            <person name="Joshi C.G."/>
            <person name="Kumar D."/>
            <person name="Nagpure N.S."/>
            <person name="Pandey M."/>
            <person name="Agarwal S."/>
            <person name="Srivastava S."/>
            <person name="Singh M."/>
            <person name="Sahoo L."/>
            <person name="Jayasankar P."/>
            <person name="Meher P.K."/>
            <person name="Koringa P.G."/>
            <person name="Iquebal M.A."/>
            <person name="Das S.P."/>
            <person name="Bit A."/>
            <person name="Patnaik S."/>
            <person name="Patel N."/>
            <person name="Shah T.M."/>
            <person name="Hinsu A."/>
            <person name="Jena J.K."/>
        </authorList>
    </citation>
    <scope>NUCLEOTIDE SEQUENCE</scope>
    <source>
        <strain evidence="2">CIFAMagur01</strain>
        <tissue evidence="2">Testis</tissue>
    </source>
</reference>
<organism evidence="2 3">
    <name type="scientific">Clarias magur</name>
    <name type="common">Asian catfish</name>
    <name type="synonym">Macropteronotus magur</name>
    <dbReference type="NCBI Taxonomy" id="1594786"/>
    <lineage>
        <taxon>Eukaryota</taxon>
        <taxon>Metazoa</taxon>
        <taxon>Chordata</taxon>
        <taxon>Craniata</taxon>
        <taxon>Vertebrata</taxon>
        <taxon>Euteleostomi</taxon>
        <taxon>Actinopterygii</taxon>
        <taxon>Neopterygii</taxon>
        <taxon>Teleostei</taxon>
        <taxon>Ostariophysi</taxon>
        <taxon>Siluriformes</taxon>
        <taxon>Clariidae</taxon>
        <taxon>Clarias</taxon>
    </lineage>
</organism>